<name>A0A2B7WP20_POLH7</name>
<gene>
    <name evidence="1" type="ORF">AJ80_09550</name>
</gene>
<evidence type="ECO:0000313" key="1">
    <source>
        <dbReference type="EMBL" id="PGG98346.1"/>
    </source>
</evidence>
<dbReference type="EMBL" id="PDNA01000297">
    <property type="protein sequence ID" value="PGG98346.1"/>
    <property type="molecule type" value="Genomic_DNA"/>
</dbReference>
<dbReference type="AlphaFoldDB" id="A0A2B7WP20"/>
<comment type="caution">
    <text evidence="1">The sequence shown here is derived from an EMBL/GenBank/DDBJ whole genome shotgun (WGS) entry which is preliminary data.</text>
</comment>
<reference evidence="1 2" key="1">
    <citation type="submission" date="2017-10" db="EMBL/GenBank/DDBJ databases">
        <title>Comparative genomics in systemic dimorphic fungi from Ajellomycetaceae.</title>
        <authorList>
            <person name="Munoz J.F."/>
            <person name="Mcewen J.G."/>
            <person name="Clay O.K."/>
            <person name="Cuomo C.A."/>
        </authorList>
    </citation>
    <scope>NUCLEOTIDE SEQUENCE [LARGE SCALE GENOMIC DNA]</scope>
    <source>
        <strain evidence="1 2">UAMH7299</strain>
    </source>
</reference>
<organism evidence="1 2">
    <name type="scientific">Polytolypa hystricis (strain UAMH7299)</name>
    <dbReference type="NCBI Taxonomy" id="1447883"/>
    <lineage>
        <taxon>Eukaryota</taxon>
        <taxon>Fungi</taxon>
        <taxon>Dikarya</taxon>
        <taxon>Ascomycota</taxon>
        <taxon>Pezizomycotina</taxon>
        <taxon>Eurotiomycetes</taxon>
        <taxon>Eurotiomycetidae</taxon>
        <taxon>Onygenales</taxon>
        <taxon>Onygenales incertae sedis</taxon>
        <taxon>Polytolypa</taxon>
    </lineage>
</organism>
<proteinExistence type="predicted"/>
<accession>A0A2B7WP20</accession>
<evidence type="ECO:0000313" key="2">
    <source>
        <dbReference type="Proteomes" id="UP000224634"/>
    </source>
</evidence>
<dbReference type="Proteomes" id="UP000224634">
    <property type="component" value="Unassembled WGS sequence"/>
</dbReference>
<sequence>MDNPSPPNQLMGSLLGQKRTYPNEFSSSFKFNFGGTCTTIEDTLGRILNENVPTYPPGTTFHAFYNFILDKRKLLQPWNAIKEMHYVAVIPLGKKSVYSRSKRAAFVYLAHHPKELSTTSKCYLYVVETREKFTFAGKLRSKISVSIKPKSKADCDKRNGEGKWFEAKWVQRHWTESEKVRTKEGYELTPLSEDRLPDLEDCYGIDHTAYTTFNKFGYECLDDKGQYWEFKKGEP</sequence>
<keyword evidence="2" id="KW-1185">Reference proteome</keyword>
<protein>
    <submittedName>
        <fullName evidence="1">Uncharacterized protein</fullName>
    </submittedName>
</protein>